<organism evidence="1 2">
    <name type="scientific">Gigaspora margarita</name>
    <dbReference type="NCBI Taxonomy" id="4874"/>
    <lineage>
        <taxon>Eukaryota</taxon>
        <taxon>Fungi</taxon>
        <taxon>Fungi incertae sedis</taxon>
        <taxon>Mucoromycota</taxon>
        <taxon>Glomeromycotina</taxon>
        <taxon>Glomeromycetes</taxon>
        <taxon>Diversisporales</taxon>
        <taxon>Gigasporaceae</taxon>
        <taxon>Gigaspora</taxon>
    </lineage>
</organism>
<keyword evidence="2" id="KW-1185">Reference proteome</keyword>
<reference evidence="1 2" key="1">
    <citation type="submission" date="2021-06" db="EMBL/GenBank/DDBJ databases">
        <authorList>
            <person name="Kallberg Y."/>
            <person name="Tangrot J."/>
            <person name="Rosling A."/>
        </authorList>
    </citation>
    <scope>NUCLEOTIDE SEQUENCE [LARGE SCALE GENOMIC DNA]</scope>
    <source>
        <strain evidence="1 2">120-4 pot B 10/14</strain>
    </source>
</reference>
<dbReference type="Proteomes" id="UP000789901">
    <property type="component" value="Unassembled WGS sequence"/>
</dbReference>
<sequence length="183" mass="22031">MDYYEEFKIHEEISIFENYEIIAPLYLTIPNDKTLNVYFQLIDDTPIEFYYDSNSFNSFDSEFFKAEYAKINSYSKSRFVKFQNVTSFDRYENTIEADKIEYIMYYPDGLFYWDYIEKGFYRESGTYIKYFILTNTYIFVDSKSTHTLERDEELTESCNHEKWISTTSCGQSFNCAKPIGHKK</sequence>
<dbReference type="EMBL" id="CAJVQB010027031">
    <property type="protein sequence ID" value="CAG8809796.1"/>
    <property type="molecule type" value="Genomic_DNA"/>
</dbReference>
<name>A0ABN7W020_GIGMA</name>
<evidence type="ECO:0000313" key="1">
    <source>
        <dbReference type="EMBL" id="CAG8809796.1"/>
    </source>
</evidence>
<evidence type="ECO:0000313" key="2">
    <source>
        <dbReference type="Proteomes" id="UP000789901"/>
    </source>
</evidence>
<protein>
    <submittedName>
        <fullName evidence="1">39790_t:CDS:1</fullName>
    </submittedName>
</protein>
<proteinExistence type="predicted"/>
<accession>A0ABN7W020</accession>
<gene>
    <name evidence="1" type="ORF">GMARGA_LOCUS24967</name>
</gene>
<comment type="caution">
    <text evidence="1">The sequence shown here is derived from an EMBL/GenBank/DDBJ whole genome shotgun (WGS) entry which is preliminary data.</text>
</comment>